<evidence type="ECO:0000313" key="2">
    <source>
        <dbReference type="EMBL" id="UUI74599.1"/>
    </source>
</evidence>
<keyword evidence="3" id="KW-1185">Reference proteome</keyword>
<evidence type="ECO:0000313" key="3">
    <source>
        <dbReference type="Proteomes" id="UP001316189"/>
    </source>
</evidence>
<dbReference type="EMBL" id="CP101988">
    <property type="protein sequence ID" value="UUI74599.1"/>
    <property type="molecule type" value="Genomic_DNA"/>
</dbReference>
<evidence type="ECO:0000256" key="1">
    <source>
        <dbReference type="SAM" id="Phobius"/>
    </source>
</evidence>
<keyword evidence="1" id="KW-0812">Transmembrane</keyword>
<keyword evidence="1" id="KW-0472">Membrane</keyword>
<accession>A0ABY5KVY3</accession>
<name>A0ABY5KVY3_9CELL</name>
<organism evidence="2 3">
    <name type="scientific">Cellulomonas chengniuliangii</name>
    <dbReference type="NCBI Taxonomy" id="2968084"/>
    <lineage>
        <taxon>Bacteria</taxon>
        <taxon>Bacillati</taxon>
        <taxon>Actinomycetota</taxon>
        <taxon>Actinomycetes</taxon>
        <taxon>Micrococcales</taxon>
        <taxon>Cellulomonadaceae</taxon>
        <taxon>Cellulomonas</taxon>
    </lineage>
</organism>
<dbReference type="Proteomes" id="UP001316189">
    <property type="component" value="Chromosome"/>
</dbReference>
<protein>
    <recommendedName>
        <fullName evidence="4">Alkaline shock response membrane anchor protein AmaP</fullName>
    </recommendedName>
</protein>
<keyword evidence="1" id="KW-1133">Transmembrane helix</keyword>
<sequence length="193" mass="19880">MSRGVIGWDRVAAFLLGLVLLAGGLAVVAWWAGYLDDLWSAAPDALDTSAAADLAEQAWWPWALGALGVALVVFGLWWLLAHIPRRSTGPLRLRGSGSAGALTIDGGRATQAAADAVAGTPGVRAASGSLSRDRGELVAGLRITIDPTADLEEVASAVEAASADLHQVLGRDDVRCRAQVLVAPNARPGSKVS</sequence>
<reference evidence="2 3" key="1">
    <citation type="submission" date="2022-07" db="EMBL/GenBank/DDBJ databases">
        <title>Novel species in genus cellulomonas.</title>
        <authorList>
            <person name="Ye L."/>
        </authorList>
    </citation>
    <scope>NUCLEOTIDE SEQUENCE [LARGE SCALE GENOMIC DNA]</scope>
    <source>
        <strain evidence="3">zg-Y338</strain>
    </source>
</reference>
<feature type="transmembrane region" description="Helical" evidence="1">
    <location>
        <begin position="59"/>
        <end position="80"/>
    </location>
</feature>
<gene>
    <name evidence="2" type="ORF">NP064_12450</name>
</gene>
<feature type="transmembrane region" description="Helical" evidence="1">
    <location>
        <begin position="12"/>
        <end position="33"/>
    </location>
</feature>
<dbReference type="RefSeq" id="WP_227570686.1">
    <property type="nucleotide sequence ID" value="NZ_CP101988.1"/>
</dbReference>
<evidence type="ECO:0008006" key="4">
    <source>
        <dbReference type="Google" id="ProtNLM"/>
    </source>
</evidence>
<proteinExistence type="predicted"/>